<gene>
    <name evidence="2" type="ORF">FSB_LOCUS32718</name>
</gene>
<feature type="region of interest" description="Disordered" evidence="1">
    <location>
        <begin position="123"/>
        <end position="143"/>
    </location>
</feature>
<name>A0A2N9GQV5_FAGSY</name>
<evidence type="ECO:0000313" key="2">
    <source>
        <dbReference type="EMBL" id="SPD04836.1"/>
    </source>
</evidence>
<dbReference type="AlphaFoldDB" id="A0A2N9GQV5"/>
<protein>
    <submittedName>
        <fullName evidence="2">Uncharacterized protein</fullName>
    </submittedName>
</protein>
<proteinExistence type="predicted"/>
<organism evidence="2">
    <name type="scientific">Fagus sylvatica</name>
    <name type="common">Beechnut</name>
    <dbReference type="NCBI Taxonomy" id="28930"/>
    <lineage>
        <taxon>Eukaryota</taxon>
        <taxon>Viridiplantae</taxon>
        <taxon>Streptophyta</taxon>
        <taxon>Embryophyta</taxon>
        <taxon>Tracheophyta</taxon>
        <taxon>Spermatophyta</taxon>
        <taxon>Magnoliopsida</taxon>
        <taxon>eudicotyledons</taxon>
        <taxon>Gunneridae</taxon>
        <taxon>Pentapetalae</taxon>
        <taxon>rosids</taxon>
        <taxon>fabids</taxon>
        <taxon>Fagales</taxon>
        <taxon>Fagaceae</taxon>
        <taxon>Fagus</taxon>
    </lineage>
</organism>
<sequence>MSICKGKEKICDIVDSGNNLCEIAIQEYDANDDFDVECGDFGNEDGVEVEDGEEHGEGVDDMDFWDGLLGGDEDLLDVVVATYSQGKASQPASETITEPVRELVREPVRDQIVVKDWDSNLSNSDELLSPRATTDEERDPNPKSIEFNVVDIKGIVRIH</sequence>
<dbReference type="EMBL" id="OIVN01002580">
    <property type="protein sequence ID" value="SPD04836.1"/>
    <property type="molecule type" value="Genomic_DNA"/>
</dbReference>
<reference evidence="2" key="1">
    <citation type="submission" date="2018-02" db="EMBL/GenBank/DDBJ databases">
        <authorList>
            <person name="Cohen D.B."/>
            <person name="Kent A.D."/>
        </authorList>
    </citation>
    <scope>NUCLEOTIDE SEQUENCE</scope>
</reference>
<evidence type="ECO:0000256" key="1">
    <source>
        <dbReference type="SAM" id="MobiDB-lite"/>
    </source>
</evidence>
<accession>A0A2N9GQV5</accession>